<feature type="transmembrane region" description="Helical" evidence="7">
    <location>
        <begin position="174"/>
        <end position="192"/>
    </location>
</feature>
<keyword evidence="9" id="KW-1185">Reference proteome</keyword>
<keyword evidence="5 7" id="KW-0472">Membrane</keyword>
<comment type="subcellular location">
    <subcellularLocation>
        <location evidence="1">Membrane</location>
        <topology evidence="1">Multi-pass membrane protein</topology>
    </subcellularLocation>
</comment>
<reference evidence="8 9" key="1">
    <citation type="submission" date="2024-01" db="EMBL/GenBank/DDBJ databases">
        <title>The genomes of 5 underutilized Papilionoideae crops provide insights into root nodulation and disease resistance.</title>
        <authorList>
            <person name="Yuan L."/>
        </authorList>
    </citation>
    <scope>NUCLEOTIDE SEQUENCE [LARGE SCALE GENOMIC DNA]</scope>
    <source>
        <strain evidence="8">LY-2023</strain>
        <tissue evidence="8">Leaf</tissue>
    </source>
</reference>
<evidence type="ECO:0000256" key="7">
    <source>
        <dbReference type="SAM" id="Phobius"/>
    </source>
</evidence>
<feature type="region of interest" description="Disordered" evidence="6">
    <location>
        <begin position="1"/>
        <end position="29"/>
    </location>
</feature>
<feature type="compositionally biased region" description="Low complexity" evidence="6">
    <location>
        <begin position="19"/>
        <end position="29"/>
    </location>
</feature>
<dbReference type="Pfam" id="PF05078">
    <property type="entry name" value="DUF679"/>
    <property type="match status" value="1"/>
</dbReference>
<feature type="transmembrane region" description="Helical" evidence="7">
    <location>
        <begin position="75"/>
        <end position="93"/>
    </location>
</feature>
<evidence type="ECO:0000256" key="5">
    <source>
        <dbReference type="ARBA" id="ARBA00023136"/>
    </source>
</evidence>
<dbReference type="PANTHER" id="PTHR31621:SF6">
    <property type="entry name" value="PROTEIN DMP7"/>
    <property type="match status" value="1"/>
</dbReference>
<evidence type="ECO:0000256" key="4">
    <source>
        <dbReference type="ARBA" id="ARBA00022989"/>
    </source>
</evidence>
<dbReference type="GO" id="GO:0010256">
    <property type="term" value="P:endomembrane system organization"/>
    <property type="evidence" value="ECO:0007669"/>
    <property type="project" value="TreeGrafter"/>
</dbReference>
<evidence type="ECO:0000256" key="3">
    <source>
        <dbReference type="ARBA" id="ARBA00022692"/>
    </source>
</evidence>
<protein>
    <submittedName>
        <fullName evidence="8">Uncharacterized protein</fullName>
    </submittedName>
</protein>
<dbReference type="GO" id="GO:0016020">
    <property type="term" value="C:membrane"/>
    <property type="evidence" value="ECO:0007669"/>
    <property type="project" value="UniProtKB-SubCell"/>
</dbReference>
<gene>
    <name evidence="8" type="ORF">RJT34_22375</name>
</gene>
<dbReference type="Proteomes" id="UP001359559">
    <property type="component" value="Unassembled WGS sequence"/>
</dbReference>
<organism evidence="8 9">
    <name type="scientific">Clitoria ternatea</name>
    <name type="common">Butterfly pea</name>
    <dbReference type="NCBI Taxonomy" id="43366"/>
    <lineage>
        <taxon>Eukaryota</taxon>
        <taxon>Viridiplantae</taxon>
        <taxon>Streptophyta</taxon>
        <taxon>Embryophyta</taxon>
        <taxon>Tracheophyta</taxon>
        <taxon>Spermatophyta</taxon>
        <taxon>Magnoliopsida</taxon>
        <taxon>eudicotyledons</taxon>
        <taxon>Gunneridae</taxon>
        <taxon>Pentapetalae</taxon>
        <taxon>rosids</taxon>
        <taxon>fabids</taxon>
        <taxon>Fabales</taxon>
        <taxon>Fabaceae</taxon>
        <taxon>Papilionoideae</taxon>
        <taxon>50 kb inversion clade</taxon>
        <taxon>NPAAA clade</taxon>
        <taxon>indigoferoid/millettioid clade</taxon>
        <taxon>Phaseoleae</taxon>
        <taxon>Clitoria</taxon>
    </lineage>
</organism>
<evidence type="ECO:0000256" key="1">
    <source>
        <dbReference type="ARBA" id="ARBA00004141"/>
    </source>
</evidence>
<dbReference type="PANTHER" id="PTHR31621">
    <property type="entry name" value="PROTEIN DMP3"/>
    <property type="match status" value="1"/>
</dbReference>
<accession>A0AAN9P6D0</accession>
<evidence type="ECO:0000256" key="2">
    <source>
        <dbReference type="ARBA" id="ARBA00008707"/>
    </source>
</evidence>
<comment type="caution">
    <text evidence="8">The sequence shown here is derived from an EMBL/GenBank/DDBJ whole genome shotgun (WGS) entry which is preliminary data.</text>
</comment>
<dbReference type="InterPro" id="IPR007770">
    <property type="entry name" value="DMP"/>
</dbReference>
<dbReference type="AlphaFoldDB" id="A0AAN9P6D0"/>
<feature type="compositionally biased region" description="Polar residues" evidence="6">
    <location>
        <begin position="1"/>
        <end position="14"/>
    </location>
</feature>
<comment type="similarity">
    <text evidence="2">Belongs to the plant DMP1 protein family.</text>
</comment>
<evidence type="ECO:0000313" key="8">
    <source>
        <dbReference type="EMBL" id="KAK7286985.1"/>
    </source>
</evidence>
<feature type="transmembrane region" description="Helical" evidence="7">
    <location>
        <begin position="135"/>
        <end position="154"/>
    </location>
</feature>
<dbReference type="GO" id="GO:0005737">
    <property type="term" value="C:cytoplasm"/>
    <property type="evidence" value="ECO:0007669"/>
    <property type="project" value="UniProtKB-ARBA"/>
</dbReference>
<keyword evidence="3 7" id="KW-0812">Transmembrane</keyword>
<name>A0AAN9P6D0_CLITE</name>
<evidence type="ECO:0000256" key="6">
    <source>
        <dbReference type="SAM" id="MobiDB-lite"/>
    </source>
</evidence>
<dbReference type="EMBL" id="JAYKXN010000005">
    <property type="protein sequence ID" value="KAK7286985.1"/>
    <property type="molecule type" value="Genomic_DNA"/>
</dbReference>
<keyword evidence="4 7" id="KW-1133">Transmembrane helix</keyword>
<evidence type="ECO:0000313" key="9">
    <source>
        <dbReference type="Proteomes" id="UP001359559"/>
    </source>
</evidence>
<proteinExistence type="inferred from homology"/>
<sequence length="206" mass="22768">MDVNVGTHQQQQPLLENAPTQYKTPKTPTQRTMKKAFKGTEHLAKLLPTGTVLVFQTLSPAFTQQGQCHTITSKTMTIVLLTFCSLSCFILSFTDSFRDERGKVRHGVASLNGLWVMDASIKVPINEAPKYKLRFIDFFHAFLSILVFLAVALLDGSVVSCFVPKPSEETNEVLLGLPIGIGLVCSVLFVLFPSQRHGIGFPLSRN</sequence>